<dbReference type="SUPFAM" id="SSF47240">
    <property type="entry name" value="Ferritin-like"/>
    <property type="match status" value="1"/>
</dbReference>
<gene>
    <name evidence="2" type="ORF">F8E02_05300</name>
</gene>
<reference evidence="2 3" key="1">
    <citation type="submission" date="2019-10" db="EMBL/GenBank/DDBJ databases">
        <title>Isolation and characterization of Methanoculleus sp. Wushi-C6 from a hot spring well.</title>
        <authorList>
            <person name="Chen S.-C."/>
            <person name="Lan Z.-H."/>
            <person name="You Y.-T."/>
            <person name="Lai M.-C."/>
        </authorList>
    </citation>
    <scope>NUCLEOTIDE SEQUENCE [LARGE SCALE GENOMIC DNA]</scope>
    <source>
        <strain evidence="2 3">Wushi-C6</strain>
    </source>
</reference>
<dbReference type="RefSeq" id="WP_317064449.1">
    <property type="nucleotide sequence ID" value="NZ_WBKO01000001.1"/>
</dbReference>
<dbReference type="Proteomes" id="UP001281203">
    <property type="component" value="Unassembled WGS sequence"/>
</dbReference>
<dbReference type="EMBL" id="WBKO01000001">
    <property type="protein sequence ID" value="MDV2481430.1"/>
    <property type="molecule type" value="Genomic_DNA"/>
</dbReference>
<protein>
    <submittedName>
        <fullName evidence="2">YHS domain-containing protein</fullName>
    </submittedName>
</protein>
<dbReference type="InterPro" id="IPR012348">
    <property type="entry name" value="RNR-like"/>
</dbReference>
<evidence type="ECO:0000259" key="1">
    <source>
        <dbReference type="Pfam" id="PF04945"/>
    </source>
</evidence>
<feature type="domain" description="YHS" evidence="1">
    <location>
        <begin position="6"/>
        <end position="47"/>
    </location>
</feature>
<sequence>MVELCPVCLMPVEDEYPLYRARYKGKEYVFHTSRCKEKFLEDPEKYLAEGGPAGEEHCGVPEQK</sequence>
<dbReference type="InterPro" id="IPR007029">
    <property type="entry name" value="YHS_dom"/>
</dbReference>
<dbReference type="InterPro" id="IPR009078">
    <property type="entry name" value="Ferritin-like_SF"/>
</dbReference>
<evidence type="ECO:0000313" key="2">
    <source>
        <dbReference type="EMBL" id="MDV2481430.1"/>
    </source>
</evidence>
<comment type="caution">
    <text evidence="2">The sequence shown here is derived from an EMBL/GenBank/DDBJ whole genome shotgun (WGS) entry which is preliminary data.</text>
</comment>
<dbReference type="Pfam" id="PF04945">
    <property type="entry name" value="YHS"/>
    <property type="match status" value="1"/>
</dbReference>
<organism evidence="2 3">
    <name type="scientific">Methanoculleus caldifontis</name>
    <dbReference type="NCBI Taxonomy" id="2651577"/>
    <lineage>
        <taxon>Archaea</taxon>
        <taxon>Methanobacteriati</taxon>
        <taxon>Methanobacteriota</taxon>
        <taxon>Stenosarchaea group</taxon>
        <taxon>Methanomicrobia</taxon>
        <taxon>Methanomicrobiales</taxon>
        <taxon>Methanomicrobiaceae</taxon>
        <taxon>Methanoculleus</taxon>
    </lineage>
</organism>
<proteinExistence type="predicted"/>
<keyword evidence="3" id="KW-1185">Reference proteome</keyword>
<evidence type="ECO:0000313" key="3">
    <source>
        <dbReference type="Proteomes" id="UP001281203"/>
    </source>
</evidence>
<name>A0ABU3X0U6_9EURY</name>
<dbReference type="Gene3D" id="1.10.620.20">
    <property type="entry name" value="Ribonucleotide Reductase, subunit A"/>
    <property type="match status" value="1"/>
</dbReference>
<accession>A0ABU3X0U6</accession>